<reference evidence="2 3" key="1">
    <citation type="submission" date="2019-08" db="EMBL/GenBank/DDBJ databases">
        <title>Archangium and Cystobacter genomes.</title>
        <authorList>
            <person name="Chen I.-C.K."/>
            <person name="Wielgoss S."/>
        </authorList>
    </citation>
    <scope>NUCLEOTIDE SEQUENCE [LARGE SCALE GENOMIC DNA]</scope>
    <source>
        <strain evidence="2 3">Cbm 6</strain>
    </source>
</reference>
<gene>
    <name evidence="2" type="ORF">F0U60_49675</name>
</gene>
<feature type="region of interest" description="Disordered" evidence="1">
    <location>
        <begin position="22"/>
        <end position="78"/>
    </location>
</feature>
<dbReference type="Proteomes" id="UP001611383">
    <property type="component" value="Chromosome"/>
</dbReference>
<protein>
    <submittedName>
        <fullName evidence="2">Uncharacterized protein</fullName>
    </submittedName>
</protein>
<dbReference type="EMBL" id="CP043494">
    <property type="protein sequence ID" value="WNG51314.1"/>
    <property type="molecule type" value="Genomic_DNA"/>
</dbReference>
<evidence type="ECO:0000313" key="3">
    <source>
        <dbReference type="Proteomes" id="UP001611383"/>
    </source>
</evidence>
<proteinExistence type="predicted"/>
<sequence>MLMDVSPPERIRTYEARYTVYTDVPPPPPEVLAEREAANKPPPPRPPIPGTVVIPSSEWTEDVEGTSITQENSSTQEK</sequence>
<organism evidence="2 3">
    <name type="scientific">Archangium minus</name>
    <dbReference type="NCBI Taxonomy" id="83450"/>
    <lineage>
        <taxon>Bacteria</taxon>
        <taxon>Pseudomonadati</taxon>
        <taxon>Myxococcota</taxon>
        <taxon>Myxococcia</taxon>
        <taxon>Myxococcales</taxon>
        <taxon>Cystobacterineae</taxon>
        <taxon>Archangiaceae</taxon>
        <taxon>Archangium</taxon>
    </lineage>
</organism>
<dbReference type="RefSeq" id="WP_395811437.1">
    <property type="nucleotide sequence ID" value="NZ_CP043494.1"/>
</dbReference>
<feature type="compositionally biased region" description="Pro residues" evidence="1">
    <location>
        <begin position="40"/>
        <end position="49"/>
    </location>
</feature>
<name>A0ABY9X7K5_9BACT</name>
<evidence type="ECO:0000256" key="1">
    <source>
        <dbReference type="SAM" id="MobiDB-lite"/>
    </source>
</evidence>
<feature type="compositionally biased region" description="Polar residues" evidence="1">
    <location>
        <begin position="66"/>
        <end position="78"/>
    </location>
</feature>
<keyword evidence="3" id="KW-1185">Reference proteome</keyword>
<evidence type="ECO:0000313" key="2">
    <source>
        <dbReference type="EMBL" id="WNG51314.1"/>
    </source>
</evidence>
<accession>A0ABY9X7K5</accession>